<dbReference type="KEGG" id="zma:100285136"/>
<dbReference type="EMBL" id="BT086709">
    <property type="protein sequence ID" value="ACR37062.1"/>
    <property type="molecule type" value="mRNA"/>
</dbReference>
<name>B4FZQ4_MAIZE</name>
<dbReference type="RefSeq" id="NP_001151502.2">
    <property type="nucleotide sequence ID" value="NM_001158030.2"/>
</dbReference>
<evidence type="ECO:0000313" key="1">
    <source>
        <dbReference type="EMBL" id="ACF87597.1"/>
    </source>
</evidence>
<dbReference type="AlphaFoldDB" id="B4FZQ4"/>
<proteinExistence type="evidence at transcript level"/>
<dbReference type="GeneID" id="100285136"/>
<protein>
    <submittedName>
        <fullName evidence="1">Uncharacterized protein</fullName>
    </submittedName>
</protein>
<organism evidence="1">
    <name type="scientific">Zea mays</name>
    <name type="common">Maize</name>
    <dbReference type="NCBI Taxonomy" id="4577"/>
    <lineage>
        <taxon>Eukaryota</taxon>
        <taxon>Viridiplantae</taxon>
        <taxon>Streptophyta</taxon>
        <taxon>Embryophyta</taxon>
        <taxon>Tracheophyta</taxon>
        <taxon>Spermatophyta</taxon>
        <taxon>Magnoliopsida</taxon>
        <taxon>Liliopsida</taxon>
        <taxon>Poales</taxon>
        <taxon>Poaceae</taxon>
        <taxon>PACMAD clade</taxon>
        <taxon>Panicoideae</taxon>
        <taxon>Andropogonodae</taxon>
        <taxon>Andropogoneae</taxon>
        <taxon>Tripsacinae</taxon>
        <taxon>Zea</taxon>
    </lineage>
</organism>
<dbReference type="OrthoDB" id="1604062at2759"/>
<reference evidence="1" key="1">
    <citation type="journal article" date="2009" name="PLoS Genet.">
        <title>Sequencing, mapping, and analysis of 27,455 maize full-length cDNAs.</title>
        <authorList>
            <person name="Soderlund C."/>
            <person name="Descour A."/>
            <person name="Kudrna D."/>
            <person name="Bomhoff M."/>
            <person name="Boyd L."/>
            <person name="Currie J."/>
            <person name="Angelova A."/>
            <person name="Collura K."/>
            <person name="Wissotski M."/>
            <person name="Ashley E."/>
            <person name="Morrow D."/>
            <person name="Fernandes J."/>
            <person name="Walbot V."/>
            <person name="Yu Y."/>
        </authorList>
    </citation>
    <scope>NUCLEOTIDE SEQUENCE</scope>
    <source>
        <strain evidence="1">B73</strain>
    </source>
</reference>
<dbReference type="EMBL" id="BT042592">
    <property type="protein sequence ID" value="ACF87597.1"/>
    <property type="molecule type" value="mRNA"/>
</dbReference>
<accession>B4FZQ4</accession>
<sequence length="39" mass="4471">MLLNSAVFSTFGIYMSHGNKFNSAYFRTQIILQNYHAAN</sequence>